<dbReference type="GO" id="GO:0016705">
    <property type="term" value="F:oxidoreductase activity, acting on paired donors, with incorporation or reduction of molecular oxygen"/>
    <property type="evidence" value="ECO:0007669"/>
    <property type="project" value="InterPro"/>
</dbReference>
<feature type="signal peptide" evidence="8">
    <location>
        <begin position="1"/>
        <end position="22"/>
    </location>
</feature>
<feature type="chain" id="PRO_5020477262" description="Cytochrome P450" evidence="8">
    <location>
        <begin position="23"/>
        <end position="482"/>
    </location>
</feature>
<reference evidence="9 10" key="1">
    <citation type="submission" date="2018-11" db="EMBL/GenBank/DDBJ databases">
        <title>Genome assembly of Steccherinum ochraceum LE-BIN_3174, the white-rot fungus of the Steccherinaceae family (The Residual Polyporoid clade, Polyporales, Basidiomycota).</title>
        <authorList>
            <person name="Fedorova T.V."/>
            <person name="Glazunova O.A."/>
            <person name="Landesman E.O."/>
            <person name="Moiseenko K.V."/>
            <person name="Psurtseva N.V."/>
            <person name="Savinova O.S."/>
            <person name="Shakhova N.V."/>
            <person name="Tyazhelova T.V."/>
            <person name="Vasina D.V."/>
        </authorList>
    </citation>
    <scope>NUCLEOTIDE SEQUENCE [LARGE SCALE GENOMIC DNA]</scope>
    <source>
        <strain evidence="9 10">LE-BIN_3174</strain>
    </source>
</reference>
<dbReference type="CDD" id="cd11041">
    <property type="entry name" value="CYP503A1-like"/>
    <property type="match status" value="1"/>
</dbReference>
<sequence length="482" mass="54692">MNDLYAVISALLASWFLWRWLGQTHLGHIPTIGTSVPVLSYIQSLQFFKRAGEFIQEGYNKHAYNGGVFKVAMPDQWLVVIAGPTMIEEMRRLPEDIASLLGGGDQSLATRHVVGTRVAEDPDRMAFVRARVGRNIPENFNMLQEELTTALSSVIGFPDGSLFPSRDQQLLSVFTQFARDYTISRRLIIMFPNILKPIVSRVFNRTHGSVRAAYTLLAPAIRERRQKAEECLKTGRVWHDKPNDMLMWAIERAVQEGRPDESVVPSLLFAEYSTVRVEAMNFTQALFRLSANPQYIASLREEVEEALAANNGRWNKTVVTMLSKMDSFLKESFRLSGVTHTSMWRQTQKPVTFSNGTTIPSGVFVAAAAAATHIDGNLYPNPHTFDPWRFVGCVGQNSLATTRPDFLPFGHGRHACPGRHFATYQMKLLLAYIVTKYDLAMDPRLEGKLPQSITFGTFIFPNPSVRVMMRRRVHYWTSRRWE</sequence>
<dbReference type="InterPro" id="IPR001128">
    <property type="entry name" value="Cyt_P450"/>
</dbReference>
<keyword evidence="7" id="KW-0503">Monooxygenase</keyword>
<evidence type="ECO:0000256" key="7">
    <source>
        <dbReference type="RuleBase" id="RU000461"/>
    </source>
</evidence>
<dbReference type="InterPro" id="IPR002403">
    <property type="entry name" value="Cyt_P450_E_grp-IV"/>
</dbReference>
<dbReference type="AlphaFoldDB" id="A0A4V2MVB7"/>
<evidence type="ECO:0000256" key="8">
    <source>
        <dbReference type="SAM" id="SignalP"/>
    </source>
</evidence>
<keyword evidence="8" id="KW-0732">Signal</keyword>
<evidence type="ECO:0000256" key="3">
    <source>
        <dbReference type="ARBA" id="ARBA00022723"/>
    </source>
</evidence>
<keyword evidence="4 7" id="KW-0560">Oxidoreductase</keyword>
<evidence type="ECO:0008006" key="11">
    <source>
        <dbReference type="Google" id="ProtNLM"/>
    </source>
</evidence>
<keyword evidence="5 6" id="KW-0408">Iron</keyword>
<dbReference type="Proteomes" id="UP000292702">
    <property type="component" value="Unassembled WGS sequence"/>
</dbReference>
<evidence type="ECO:0000313" key="9">
    <source>
        <dbReference type="EMBL" id="TCD61767.1"/>
    </source>
</evidence>
<dbReference type="Gene3D" id="1.10.630.10">
    <property type="entry name" value="Cytochrome P450"/>
    <property type="match status" value="1"/>
</dbReference>
<dbReference type="Pfam" id="PF00067">
    <property type="entry name" value="p450"/>
    <property type="match status" value="1"/>
</dbReference>
<evidence type="ECO:0000313" key="10">
    <source>
        <dbReference type="Proteomes" id="UP000292702"/>
    </source>
</evidence>
<evidence type="ECO:0000256" key="2">
    <source>
        <dbReference type="ARBA" id="ARBA00010617"/>
    </source>
</evidence>
<dbReference type="GO" id="GO:0020037">
    <property type="term" value="F:heme binding"/>
    <property type="evidence" value="ECO:0007669"/>
    <property type="project" value="InterPro"/>
</dbReference>
<dbReference type="SUPFAM" id="SSF48264">
    <property type="entry name" value="Cytochrome P450"/>
    <property type="match status" value="1"/>
</dbReference>
<evidence type="ECO:0000256" key="5">
    <source>
        <dbReference type="ARBA" id="ARBA00023004"/>
    </source>
</evidence>
<dbReference type="PROSITE" id="PS00086">
    <property type="entry name" value="CYTOCHROME_P450"/>
    <property type="match status" value="1"/>
</dbReference>
<dbReference type="InterPro" id="IPR017972">
    <property type="entry name" value="Cyt_P450_CS"/>
</dbReference>
<evidence type="ECO:0000256" key="4">
    <source>
        <dbReference type="ARBA" id="ARBA00023002"/>
    </source>
</evidence>
<dbReference type="OrthoDB" id="1844152at2759"/>
<dbReference type="EMBL" id="RWJN01000432">
    <property type="protein sequence ID" value="TCD61767.1"/>
    <property type="molecule type" value="Genomic_DNA"/>
</dbReference>
<organism evidence="9 10">
    <name type="scientific">Steccherinum ochraceum</name>
    <dbReference type="NCBI Taxonomy" id="92696"/>
    <lineage>
        <taxon>Eukaryota</taxon>
        <taxon>Fungi</taxon>
        <taxon>Dikarya</taxon>
        <taxon>Basidiomycota</taxon>
        <taxon>Agaricomycotina</taxon>
        <taxon>Agaricomycetes</taxon>
        <taxon>Polyporales</taxon>
        <taxon>Steccherinaceae</taxon>
        <taxon>Steccherinum</taxon>
    </lineage>
</organism>
<comment type="similarity">
    <text evidence="2 7">Belongs to the cytochrome P450 family.</text>
</comment>
<comment type="caution">
    <text evidence="9">The sequence shown here is derived from an EMBL/GenBank/DDBJ whole genome shotgun (WGS) entry which is preliminary data.</text>
</comment>
<dbReference type="InterPro" id="IPR036396">
    <property type="entry name" value="Cyt_P450_sf"/>
</dbReference>
<dbReference type="STRING" id="92696.A0A4V2MVB7"/>
<dbReference type="PANTHER" id="PTHR46206">
    <property type="entry name" value="CYTOCHROME P450"/>
    <property type="match status" value="1"/>
</dbReference>
<gene>
    <name evidence="9" type="ORF">EIP91_007969</name>
</gene>
<protein>
    <recommendedName>
        <fullName evidence="11">Cytochrome P450</fullName>
    </recommendedName>
</protein>
<accession>A0A4V2MVB7</accession>
<keyword evidence="6 7" id="KW-0349">Heme</keyword>
<evidence type="ECO:0000256" key="1">
    <source>
        <dbReference type="ARBA" id="ARBA00001971"/>
    </source>
</evidence>
<dbReference type="PRINTS" id="PR00465">
    <property type="entry name" value="EP450IV"/>
</dbReference>
<name>A0A4V2MVB7_9APHY</name>
<proteinExistence type="inferred from homology"/>
<dbReference type="GO" id="GO:0004497">
    <property type="term" value="F:monooxygenase activity"/>
    <property type="evidence" value="ECO:0007669"/>
    <property type="project" value="UniProtKB-KW"/>
</dbReference>
<comment type="cofactor">
    <cofactor evidence="1 6">
        <name>heme</name>
        <dbReference type="ChEBI" id="CHEBI:30413"/>
    </cofactor>
</comment>
<keyword evidence="10" id="KW-1185">Reference proteome</keyword>
<evidence type="ECO:0000256" key="6">
    <source>
        <dbReference type="PIRSR" id="PIRSR602403-1"/>
    </source>
</evidence>
<keyword evidence="3 6" id="KW-0479">Metal-binding</keyword>
<dbReference type="GO" id="GO:0005506">
    <property type="term" value="F:iron ion binding"/>
    <property type="evidence" value="ECO:0007669"/>
    <property type="project" value="InterPro"/>
</dbReference>
<feature type="binding site" description="axial binding residue" evidence="6">
    <location>
        <position position="416"/>
    </location>
    <ligand>
        <name>heme</name>
        <dbReference type="ChEBI" id="CHEBI:30413"/>
    </ligand>
    <ligandPart>
        <name>Fe</name>
        <dbReference type="ChEBI" id="CHEBI:18248"/>
    </ligandPart>
</feature>